<dbReference type="STRING" id="1745343.A0A2J6QBP7"/>
<proteinExistence type="predicted"/>
<keyword evidence="4" id="KW-1185">Reference proteome</keyword>
<accession>A0A2J6QBP7</accession>
<dbReference type="GO" id="GO:0032259">
    <property type="term" value="P:methylation"/>
    <property type="evidence" value="ECO:0007669"/>
    <property type="project" value="UniProtKB-KW"/>
</dbReference>
<dbReference type="OrthoDB" id="2548197at2759"/>
<evidence type="ECO:0000256" key="1">
    <source>
        <dbReference type="ARBA" id="ARBA00022763"/>
    </source>
</evidence>
<evidence type="ECO:0000259" key="2">
    <source>
        <dbReference type="Pfam" id="PF01035"/>
    </source>
</evidence>
<keyword evidence="3" id="KW-0489">Methyltransferase</keyword>
<keyword evidence="1" id="KW-0227">DNA damage</keyword>
<dbReference type="GO" id="GO:0006281">
    <property type="term" value="P:DNA repair"/>
    <property type="evidence" value="ECO:0007669"/>
    <property type="project" value="InterPro"/>
</dbReference>
<dbReference type="AlphaFoldDB" id="A0A2J6QBP7"/>
<dbReference type="InterPro" id="IPR014048">
    <property type="entry name" value="MethylDNA_cys_MeTrfase_DNA-bd"/>
</dbReference>
<dbReference type="GO" id="GO:0008168">
    <property type="term" value="F:methyltransferase activity"/>
    <property type="evidence" value="ECO:0007669"/>
    <property type="project" value="UniProtKB-KW"/>
</dbReference>
<dbReference type="InterPro" id="IPR036217">
    <property type="entry name" value="MethylDNA_cys_MeTrfase_DNAb"/>
</dbReference>
<reference evidence="3 4" key="1">
    <citation type="submission" date="2016-05" db="EMBL/GenBank/DDBJ databases">
        <title>A degradative enzymes factory behind the ericoid mycorrhizal symbiosis.</title>
        <authorList>
            <consortium name="DOE Joint Genome Institute"/>
            <person name="Martino E."/>
            <person name="Morin E."/>
            <person name="Grelet G."/>
            <person name="Kuo A."/>
            <person name="Kohler A."/>
            <person name="Daghino S."/>
            <person name="Barry K."/>
            <person name="Choi C."/>
            <person name="Cichocki N."/>
            <person name="Clum A."/>
            <person name="Copeland A."/>
            <person name="Hainaut M."/>
            <person name="Haridas S."/>
            <person name="Labutti K."/>
            <person name="Lindquist E."/>
            <person name="Lipzen A."/>
            <person name="Khouja H.-R."/>
            <person name="Murat C."/>
            <person name="Ohm R."/>
            <person name="Olson A."/>
            <person name="Spatafora J."/>
            <person name="Veneault-Fourrey C."/>
            <person name="Henrissat B."/>
            <person name="Grigoriev I."/>
            <person name="Martin F."/>
            <person name="Perotto S."/>
        </authorList>
    </citation>
    <scope>NUCLEOTIDE SEQUENCE [LARGE SCALE GENOMIC DNA]</scope>
    <source>
        <strain evidence="3 4">UAMH 7357</strain>
    </source>
</reference>
<dbReference type="Pfam" id="PF01035">
    <property type="entry name" value="DNA_binding_1"/>
    <property type="match status" value="1"/>
</dbReference>
<evidence type="ECO:0000313" key="4">
    <source>
        <dbReference type="Proteomes" id="UP000235672"/>
    </source>
</evidence>
<dbReference type="PANTHER" id="PTHR42942:SF1">
    <property type="entry name" value="ALKYLTRANSFERASE-LIKE PROTEIN 1"/>
    <property type="match status" value="1"/>
</dbReference>
<dbReference type="SUPFAM" id="SSF46767">
    <property type="entry name" value="Methylated DNA-protein cysteine methyltransferase, C-terminal domain"/>
    <property type="match status" value="1"/>
</dbReference>
<dbReference type="PANTHER" id="PTHR42942">
    <property type="entry name" value="6-O-METHYLGUANINE DNA METHYLTRANSFERASE"/>
    <property type="match status" value="1"/>
</dbReference>
<dbReference type="CDD" id="cd06445">
    <property type="entry name" value="ATase"/>
    <property type="match status" value="1"/>
</dbReference>
<protein>
    <submittedName>
        <fullName evidence="3">DNA binding methylated-DNA--cysteine S-methyltransferase</fullName>
    </submittedName>
</protein>
<dbReference type="InterPro" id="IPR052520">
    <property type="entry name" value="ATL_DNA_repair"/>
</dbReference>
<organism evidence="3 4">
    <name type="scientific">Hyaloscypha hepaticicola</name>
    <dbReference type="NCBI Taxonomy" id="2082293"/>
    <lineage>
        <taxon>Eukaryota</taxon>
        <taxon>Fungi</taxon>
        <taxon>Dikarya</taxon>
        <taxon>Ascomycota</taxon>
        <taxon>Pezizomycotina</taxon>
        <taxon>Leotiomycetes</taxon>
        <taxon>Helotiales</taxon>
        <taxon>Hyaloscyphaceae</taxon>
        <taxon>Hyaloscypha</taxon>
    </lineage>
</organism>
<feature type="domain" description="Methylated-DNA-[protein]-cysteine S-methyltransferase DNA binding" evidence="2">
    <location>
        <begin position="10"/>
        <end position="98"/>
    </location>
</feature>
<keyword evidence="3" id="KW-0808">Transferase</keyword>
<dbReference type="EMBL" id="KZ613474">
    <property type="protein sequence ID" value="PMD23658.1"/>
    <property type="molecule type" value="Genomic_DNA"/>
</dbReference>
<sequence>MPRTDEAEAFFYAVYSAIQEIPHGKVTSYGHIARLIGTPQRPRQVGVCLKHLPSDTSQTFHNGNVPWQRVINSKGIISPRGHPSGAANQAQVLRGEGVTVTTGNLGELMVDLAVYGWFPRQLPSEEAAGIAPPVDSDDDG</sequence>
<dbReference type="InterPro" id="IPR036388">
    <property type="entry name" value="WH-like_DNA-bd_sf"/>
</dbReference>
<dbReference type="Gene3D" id="1.10.10.10">
    <property type="entry name" value="Winged helix-like DNA-binding domain superfamily/Winged helix DNA-binding domain"/>
    <property type="match status" value="1"/>
</dbReference>
<evidence type="ECO:0000313" key="3">
    <source>
        <dbReference type="EMBL" id="PMD23658.1"/>
    </source>
</evidence>
<gene>
    <name evidence="3" type="ORF">NA56DRAFT_643740</name>
</gene>
<dbReference type="Proteomes" id="UP000235672">
    <property type="component" value="Unassembled WGS sequence"/>
</dbReference>
<name>A0A2J6QBP7_9HELO</name>